<protein>
    <submittedName>
        <fullName evidence="1">E3 ubiquitin-protein ligase UPL1-like isoform X1</fullName>
    </submittedName>
</protein>
<feature type="non-terminal residue" evidence="1">
    <location>
        <position position="1"/>
    </location>
</feature>
<organism evidence="1">
    <name type="scientific">Tanacetum cinerariifolium</name>
    <name type="common">Dalmatian daisy</name>
    <name type="synonym">Chrysanthemum cinerariifolium</name>
    <dbReference type="NCBI Taxonomy" id="118510"/>
    <lineage>
        <taxon>Eukaryota</taxon>
        <taxon>Viridiplantae</taxon>
        <taxon>Streptophyta</taxon>
        <taxon>Embryophyta</taxon>
        <taxon>Tracheophyta</taxon>
        <taxon>Spermatophyta</taxon>
        <taxon>Magnoliopsida</taxon>
        <taxon>eudicotyledons</taxon>
        <taxon>Gunneridae</taxon>
        <taxon>Pentapetalae</taxon>
        <taxon>asterids</taxon>
        <taxon>campanulids</taxon>
        <taxon>Asterales</taxon>
        <taxon>Asteraceae</taxon>
        <taxon>Asteroideae</taxon>
        <taxon>Anthemideae</taxon>
        <taxon>Anthemidinae</taxon>
        <taxon>Tanacetum</taxon>
    </lineage>
</organism>
<reference evidence="1" key="1">
    <citation type="journal article" date="2019" name="Sci. Rep.">
        <title>Draft genome of Tanacetum cinerariifolium, the natural source of mosquito coil.</title>
        <authorList>
            <person name="Yamashiro T."/>
            <person name="Shiraishi A."/>
            <person name="Satake H."/>
            <person name="Nakayama K."/>
        </authorList>
    </citation>
    <scope>NUCLEOTIDE SEQUENCE</scope>
</reference>
<gene>
    <name evidence="1" type="ORF">Tci_868016</name>
</gene>
<name>A0A699SEK9_TANCI</name>
<comment type="caution">
    <text evidence="1">The sequence shown here is derived from an EMBL/GenBank/DDBJ whole genome shotgun (WGS) entry which is preliminary data.</text>
</comment>
<dbReference type="AlphaFoldDB" id="A0A699SEK9"/>
<accession>A0A699SEK9</accession>
<dbReference type="EMBL" id="BKCJ011157954">
    <property type="protein sequence ID" value="GFC96046.1"/>
    <property type="molecule type" value="Genomic_DNA"/>
</dbReference>
<evidence type="ECO:0000313" key="1">
    <source>
        <dbReference type="EMBL" id="GFC96046.1"/>
    </source>
</evidence>
<sequence length="126" mass="14078">SAIFTISGLEARADAGPSTVLSYVVSGNPPLPLGAKKLLPFIEAFLVLYDKLQENRLLLQQDNACATESKFKQSITSSSQSQTTEGTVTFIEKMDKEAPHPLAFAPSIEKRKWRREVRHITYLLRE</sequence>
<proteinExistence type="predicted"/>